<name>A0A167UNS6_9AGAM</name>
<reference evidence="2 3" key="1">
    <citation type="journal article" date="2016" name="Mol. Biol. Evol.">
        <title>Comparative Genomics of Early-Diverging Mushroom-Forming Fungi Provides Insights into the Origins of Lignocellulose Decay Capabilities.</title>
        <authorList>
            <person name="Nagy L.G."/>
            <person name="Riley R."/>
            <person name="Tritt A."/>
            <person name="Adam C."/>
            <person name="Daum C."/>
            <person name="Floudas D."/>
            <person name="Sun H."/>
            <person name="Yadav J.S."/>
            <person name="Pangilinan J."/>
            <person name="Larsson K.H."/>
            <person name="Matsuura K."/>
            <person name="Barry K."/>
            <person name="Labutti K."/>
            <person name="Kuo R."/>
            <person name="Ohm R.A."/>
            <person name="Bhattacharya S.S."/>
            <person name="Shirouzu T."/>
            <person name="Yoshinaga Y."/>
            <person name="Martin F.M."/>
            <person name="Grigoriev I.V."/>
            <person name="Hibbett D.S."/>
        </authorList>
    </citation>
    <scope>NUCLEOTIDE SEQUENCE [LARGE SCALE GENOMIC DNA]</scope>
    <source>
        <strain evidence="2 3">CBS 109695</strain>
    </source>
</reference>
<organism evidence="2 3">
    <name type="scientific">Athelia psychrophila</name>
    <dbReference type="NCBI Taxonomy" id="1759441"/>
    <lineage>
        <taxon>Eukaryota</taxon>
        <taxon>Fungi</taxon>
        <taxon>Dikarya</taxon>
        <taxon>Basidiomycota</taxon>
        <taxon>Agaricomycotina</taxon>
        <taxon>Agaricomycetes</taxon>
        <taxon>Agaricomycetidae</taxon>
        <taxon>Atheliales</taxon>
        <taxon>Atheliaceae</taxon>
        <taxon>Athelia</taxon>
    </lineage>
</organism>
<gene>
    <name evidence="2" type="ORF">FIBSPDRAFT_878854</name>
</gene>
<keyword evidence="3" id="KW-1185">Reference proteome</keyword>
<dbReference type="STRING" id="436010.A0A167UNS6"/>
<dbReference type="Proteomes" id="UP000076532">
    <property type="component" value="Unassembled WGS sequence"/>
</dbReference>
<feature type="region of interest" description="Disordered" evidence="1">
    <location>
        <begin position="104"/>
        <end position="139"/>
    </location>
</feature>
<accession>A0A167UNS6</accession>
<feature type="compositionally biased region" description="Polar residues" evidence="1">
    <location>
        <begin position="206"/>
        <end position="221"/>
    </location>
</feature>
<feature type="compositionally biased region" description="Basic and acidic residues" evidence="1">
    <location>
        <begin position="120"/>
        <end position="139"/>
    </location>
</feature>
<evidence type="ECO:0000313" key="3">
    <source>
        <dbReference type="Proteomes" id="UP000076532"/>
    </source>
</evidence>
<evidence type="ECO:0000256" key="1">
    <source>
        <dbReference type="SAM" id="MobiDB-lite"/>
    </source>
</evidence>
<dbReference type="AlphaFoldDB" id="A0A167UNS6"/>
<dbReference type="OrthoDB" id="10251412at2759"/>
<protein>
    <submittedName>
        <fullName evidence="2">Uncharacterized protein</fullName>
    </submittedName>
</protein>
<sequence>MQRSSLPPTSPKHKRTIPIIVLNPGVKEVLLNDTKDFFKSEKRYADRGIPFWRGYLLHCLMLDIDTLSLSSSWICDATLATPTSRVSARGIVFLEDLDAAFTRSATRDSDSTGTPGGGQNKDRDVTELPEARRGPERRERTLALALGPAQRAGRRVCDEGRGDGRPCPTGRREHCLPGAFGKPLNAAELAFPAKEFADGCPDEIHSSPSLNGTTSSTLRTT</sequence>
<evidence type="ECO:0000313" key="2">
    <source>
        <dbReference type="EMBL" id="KZP04131.1"/>
    </source>
</evidence>
<feature type="region of interest" description="Disordered" evidence="1">
    <location>
        <begin position="201"/>
        <end position="221"/>
    </location>
</feature>
<dbReference type="EMBL" id="KV417956">
    <property type="protein sequence ID" value="KZP04131.1"/>
    <property type="molecule type" value="Genomic_DNA"/>
</dbReference>
<proteinExistence type="predicted"/>